<feature type="domain" description="Cupin type-2" evidence="1">
    <location>
        <begin position="37"/>
        <end position="92"/>
    </location>
</feature>
<sequence>MRVFHLGAIPHRMIDAHDSIGFSVGALGISADAHLVVVRLKPGGTIGGHPAPGRQLLLVIDGDATVTGGQGDQRTVGPGEAAVWEAGEQHTTSSVNGLLGFLVEGDLDLDTRPGAVDAP</sequence>
<dbReference type="GO" id="GO:0051213">
    <property type="term" value="F:dioxygenase activity"/>
    <property type="evidence" value="ECO:0007669"/>
    <property type="project" value="UniProtKB-KW"/>
</dbReference>
<reference evidence="2 3" key="1">
    <citation type="submission" date="2020-07" db="EMBL/GenBank/DDBJ databases">
        <title>Sequencing the genomes of 1000 actinobacteria strains.</title>
        <authorList>
            <person name="Klenk H.-P."/>
        </authorList>
    </citation>
    <scope>NUCLEOTIDE SEQUENCE [LARGE SCALE GENOMIC DNA]</scope>
    <source>
        <strain evidence="2 3">DSM 23819</strain>
    </source>
</reference>
<dbReference type="Pfam" id="PF07883">
    <property type="entry name" value="Cupin_2"/>
    <property type="match status" value="1"/>
</dbReference>
<organism evidence="2 3">
    <name type="scientific">Nocardioides daedukensis</name>
    <dbReference type="NCBI Taxonomy" id="634462"/>
    <lineage>
        <taxon>Bacteria</taxon>
        <taxon>Bacillati</taxon>
        <taxon>Actinomycetota</taxon>
        <taxon>Actinomycetes</taxon>
        <taxon>Propionibacteriales</taxon>
        <taxon>Nocardioidaceae</taxon>
        <taxon>Nocardioides</taxon>
    </lineage>
</organism>
<dbReference type="EMBL" id="JACCAA010000001">
    <property type="protein sequence ID" value="NYG57727.1"/>
    <property type="molecule type" value="Genomic_DNA"/>
</dbReference>
<dbReference type="InterPro" id="IPR011051">
    <property type="entry name" value="RmlC_Cupin_sf"/>
</dbReference>
<dbReference type="AlphaFoldDB" id="A0A7Y9RW32"/>
<evidence type="ECO:0000313" key="3">
    <source>
        <dbReference type="Proteomes" id="UP000540656"/>
    </source>
</evidence>
<comment type="caution">
    <text evidence="2">The sequence shown here is derived from an EMBL/GenBank/DDBJ whole genome shotgun (WGS) entry which is preliminary data.</text>
</comment>
<accession>A0A7Y9RW32</accession>
<protein>
    <submittedName>
        <fullName evidence="2">Quercetin dioxygenase-like cupin family protein</fullName>
    </submittedName>
</protein>
<keyword evidence="3" id="KW-1185">Reference proteome</keyword>
<dbReference type="Proteomes" id="UP000540656">
    <property type="component" value="Unassembled WGS sequence"/>
</dbReference>
<dbReference type="InterPro" id="IPR013096">
    <property type="entry name" value="Cupin_2"/>
</dbReference>
<keyword evidence="2" id="KW-0223">Dioxygenase</keyword>
<name>A0A7Y9RW32_9ACTN</name>
<dbReference type="Gene3D" id="2.60.120.10">
    <property type="entry name" value="Jelly Rolls"/>
    <property type="match status" value="1"/>
</dbReference>
<evidence type="ECO:0000259" key="1">
    <source>
        <dbReference type="Pfam" id="PF07883"/>
    </source>
</evidence>
<proteinExistence type="predicted"/>
<gene>
    <name evidence="2" type="ORF">BJ980_000650</name>
</gene>
<dbReference type="SUPFAM" id="SSF51182">
    <property type="entry name" value="RmlC-like cupins"/>
    <property type="match status" value="1"/>
</dbReference>
<dbReference type="RefSeq" id="WP_179500961.1">
    <property type="nucleotide sequence ID" value="NZ_JACCAA010000001.1"/>
</dbReference>
<keyword evidence="2" id="KW-0560">Oxidoreductase</keyword>
<dbReference type="InterPro" id="IPR014710">
    <property type="entry name" value="RmlC-like_jellyroll"/>
</dbReference>
<evidence type="ECO:0000313" key="2">
    <source>
        <dbReference type="EMBL" id="NYG57727.1"/>
    </source>
</evidence>